<feature type="domain" description="PEGA" evidence="1">
    <location>
        <begin position="51"/>
        <end position="115"/>
    </location>
</feature>
<evidence type="ECO:0000313" key="3">
    <source>
        <dbReference type="Proteomes" id="UP000033980"/>
    </source>
</evidence>
<organism evidence="2 3">
    <name type="scientific">Candidatus Collierbacteria bacterium GW2011_GWC2_43_12</name>
    <dbReference type="NCBI Taxonomy" id="1618390"/>
    <lineage>
        <taxon>Bacteria</taxon>
        <taxon>Candidatus Collieribacteriota</taxon>
    </lineage>
</organism>
<reference evidence="2 3" key="1">
    <citation type="journal article" date="2015" name="Nature">
        <title>rRNA introns, odd ribosomes, and small enigmatic genomes across a large radiation of phyla.</title>
        <authorList>
            <person name="Brown C.T."/>
            <person name="Hug L.A."/>
            <person name="Thomas B.C."/>
            <person name="Sharon I."/>
            <person name="Castelle C.J."/>
            <person name="Singh A."/>
            <person name="Wilkins M.J."/>
            <person name="Williams K.H."/>
            <person name="Banfield J.F."/>
        </authorList>
    </citation>
    <scope>NUCLEOTIDE SEQUENCE [LARGE SCALE GENOMIC DNA]</scope>
</reference>
<protein>
    <recommendedName>
        <fullName evidence="1">PEGA domain-containing protein</fullName>
    </recommendedName>
</protein>
<dbReference type="Proteomes" id="UP000033980">
    <property type="component" value="Unassembled WGS sequence"/>
</dbReference>
<dbReference type="SUPFAM" id="SSF82171">
    <property type="entry name" value="DPP6 N-terminal domain-like"/>
    <property type="match status" value="1"/>
</dbReference>
<sequence length="447" mass="49656">MKRLTVKNPKTRRLLINLLIVLFLAAGTFVAIQFAKGYRPDLQNRSLSGTGLLNITSYPKSARVIINDKLTTVTDDKLYLLPGSYNVKIEKDGFHPWTKTILVKNELVTSADARLFPIIPAISPLTFYQVRNAASNGDGTKIAYVLQNSPQSISNGLYVYSITGNLLGSSNVQIAEDSPRDYSKALLIWSPDSSQILAIFTEKTVATKTTPSTEKISSAFLLTTKGMNPKSMSDVTLRLPLIISQWQDQFTKINLPILNLFPRYMVDLLSHKAVNVYFSPDKEKVFYTPTENISLPVNDIGRALPNINSSPEVRDLTKDQTYLFDIKEGTNYHLPFATKFSDTAKTLITTATSTPSASLASLRQLKSQSDSRVTSNLSWYANSKQIIVTNENGVNTVDYDGLNLTNISYVLPLENFITSSPDGSKLILLTNINQKPDTYNLISFDLK</sequence>
<accession>A0A0G1D3Y3</accession>
<dbReference type="AlphaFoldDB" id="A0A0G1D3Y3"/>
<proteinExistence type="predicted"/>
<dbReference type="InterPro" id="IPR013229">
    <property type="entry name" value="PEGA"/>
</dbReference>
<name>A0A0G1D3Y3_9BACT</name>
<gene>
    <name evidence="2" type="ORF">UV68_C0045G0002</name>
</gene>
<dbReference type="Pfam" id="PF08308">
    <property type="entry name" value="PEGA"/>
    <property type="match status" value="1"/>
</dbReference>
<dbReference type="EMBL" id="LCFK01000045">
    <property type="protein sequence ID" value="KKS92434.1"/>
    <property type="molecule type" value="Genomic_DNA"/>
</dbReference>
<evidence type="ECO:0000313" key="2">
    <source>
        <dbReference type="EMBL" id="KKS92434.1"/>
    </source>
</evidence>
<comment type="caution">
    <text evidence="2">The sequence shown here is derived from an EMBL/GenBank/DDBJ whole genome shotgun (WGS) entry which is preliminary data.</text>
</comment>
<evidence type="ECO:0000259" key="1">
    <source>
        <dbReference type="Pfam" id="PF08308"/>
    </source>
</evidence>